<dbReference type="InterPro" id="IPR021352">
    <property type="entry name" value="DUF2971"/>
</dbReference>
<organism evidence="1 2">
    <name type="scientific">Enterovibrio nigricans DSM 22720</name>
    <dbReference type="NCBI Taxonomy" id="1121868"/>
    <lineage>
        <taxon>Bacteria</taxon>
        <taxon>Pseudomonadati</taxon>
        <taxon>Pseudomonadota</taxon>
        <taxon>Gammaproteobacteria</taxon>
        <taxon>Vibrionales</taxon>
        <taxon>Vibrionaceae</taxon>
        <taxon>Enterovibrio</taxon>
    </lineage>
</organism>
<keyword evidence="2" id="KW-1185">Reference proteome</keyword>
<proteinExistence type="predicted"/>
<gene>
    <name evidence="1" type="ORF">SAMN02745132_01550</name>
</gene>
<sequence>MHVYRYRSPGLLSQKGLIYDEWYFASREELNDPIDMQSKFEFPKDSKSTWFRVIESLWQNEVWSELAARYFNSICPISVEQLLEEYDQHSVKVAESIFKNSVINMADLQKFGELQKQLKALLSLYAPSAGYSVSLSTCNNEMLMWSHYASSHTGYCLIYRPINGYLYQCPSRGKDRVSISKGHTSLIGNKFKVEEIEYDNQLEAIDAFYLLPSYNTGYKFETEEERLGFHAKIQSQLLTKNKCWAYEQEARLMLPQPNKYISRESSLTNFQRLFHYDFSQVVGIIFGARMKENEKLAIKEIINAKLEKRFRDLGGKSTKTHVFDFLYQQAEICSSSRVVRISDKGLISMGTHLTIGSEYYERQLKAWKEFKGVTVEAGRYSYDAIP</sequence>
<dbReference type="EMBL" id="FUXU01000014">
    <property type="protein sequence ID" value="SKA51124.1"/>
    <property type="molecule type" value="Genomic_DNA"/>
</dbReference>
<dbReference type="Proteomes" id="UP000190162">
    <property type="component" value="Unassembled WGS sequence"/>
</dbReference>
<dbReference type="OrthoDB" id="4119964at2"/>
<dbReference type="AlphaFoldDB" id="A0A1T4UEL6"/>
<evidence type="ECO:0000313" key="2">
    <source>
        <dbReference type="Proteomes" id="UP000190162"/>
    </source>
</evidence>
<reference evidence="2" key="1">
    <citation type="submission" date="2017-02" db="EMBL/GenBank/DDBJ databases">
        <authorList>
            <person name="Varghese N."/>
            <person name="Submissions S."/>
        </authorList>
    </citation>
    <scope>NUCLEOTIDE SEQUENCE [LARGE SCALE GENOMIC DNA]</scope>
    <source>
        <strain evidence="2">DSM 22720</strain>
    </source>
</reference>
<dbReference type="Pfam" id="PF11185">
    <property type="entry name" value="DUF2971"/>
    <property type="match status" value="1"/>
</dbReference>
<evidence type="ECO:0000313" key="1">
    <source>
        <dbReference type="EMBL" id="SKA51124.1"/>
    </source>
</evidence>
<evidence type="ECO:0008006" key="3">
    <source>
        <dbReference type="Google" id="ProtNLM"/>
    </source>
</evidence>
<dbReference type="RefSeq" id="WP_078751961.1">
    <property type="nucleotide sequence ID" value="NZ_FUXU01000014.1"/>
</dbReference>
<name>A0A1T4UEL6_9GAMM</name>
<protein>
    <recommendedName>
        <fullName evidence="3">DUF2971 domain-containing protein</fullName>
    </recommendedName>
</protein>
<accession>A0A1T4UEL6</accession>